<dbReference type="SUPFAM" id="SSF53756">
    <property type="entry name" value="UDP-Glycosyltransferase/glycogen phosphorylase"/>
    <property type="match status" value="1"/>
</dbReference>
<dbReference type="InterPro" id="IPR050498">
    <property type="entry name" value="Ycf3"/>
</dbReference>
<protein>
    <submittedName>
        <fullName evidence="4">Tetratricopeptide (TPR) repeat protein</fullName>
    </submittedName>
</protein>
<feature type="repeat" description="TPR" evidence="3">
    <location>
        <begin position="56"/>
        <end position="89"/>
    </location>
</feature>
<evidence type="ECO:0000313" key="5">
    <source>
        <dbReference type="Proteomes" id="UP000256900"/>
    </source>
</evidence>
<feature type="repeat" description="TPR" evidence="3">
    <location>
        <begin position="396"/>
        <end position="429"/>
    </location>
</feature>
<dbReference type="Pfam" id="PF13432">
    <property type="entry name" value="TPR_16"/>
    <property type="match status" value="4"/>
</dbReference>
<feature type="repeat" description="TPR" evidence="3">
    <location>
        <begin position="226"/>
        <end position="259"/>
    </location>
</feature>
<dbReference type="InterPro" id="IPR019734">
    <property type="entry name" value="TPR_rpt"/>
</dbReference>
<feature type="repeat" description="TPR" evidence="3">
    <location>
        <begin position="158"/>
        <end position="191"/>
    </location>
</feature>
<dbReference type="PANTHER" id="PTHR44858:SF1">
    <property type="entry name" value="UDP-N-ACETYLGLUCOSAMINE--PEPTIDE N-ACETYLGLUCOSAMINYLTRANSFERASE SPINDLY-RELATED"/>
    <property type="match status" value="1"/>
</dbReference>
<dbReference type="Proteomes" id="UP000256900">
    <property type="component" value="Unassembled WGS sequence"/>
</dbReference>
<dbReference type="RefSeq" id="WP_165203910.1">
    <property type="nucleotide sequence ID" value="NZ_CP025086.1"/>
</dbReference>
<feature type="repeat" description="TPR" evidence="3">
    <location>
        <begin position="362"/>
        <end position="395"/>
    </location>
</feature>
<dbReference type="PROSITE" id="PS50293">
    <property type="entry name" value="TPR_REGION"/>
    <property type="match status" value="3"/>
</dbReference>
<evidence type="ECO:0000313" key="4">
    <source>
        <dbReference type="EMBL" id="REF87552.1"/>
    </source>
</evidence>
<dbReference type="EMBL" id="QUMO01000002">
    <property type="protein sequence ID" value="REF87552.1"/>
    <property type="molecule type" value="Genomic_DNA"/>
</dbReference>
<dbReference type="Gene3D" id="1.25.40.10">
    <property type="entry name" value="Tetratricopeptide repeat domain"/>
    <property type="match status" value="6"/>
</dbReference>
<feature type="repeat" description="TPR" evidence="3">
    <location>
        <begin position="124"/>
        <end position="157"/>
    </location>
</feature>
<proteinExistence type="predicted"/>
<dbReference type="SUPFAM" id="SSF48452">
    <property type="entry name" value="TPR-like"/>
    <property type="match status" value="2"/>
</dbReference>
<reference evidence="4 5" key="1">
    <citation type="submission" date="2018-08" db="EMBL/GenBank/DDBJ databases">
        <title>Genomic Encyclopedia of Type Strains, Phase IV (KMG-IV): sequencing the most valuable type-strain genomes for metagenomic binning, comparative biology and taxonomic classification.</title>
        <authorList>
            <person name="Goeker M."/>
        </authorList>
    </citation>
    <scope>NUCLEOTIDE SEQUENCE [LARGE SCALE GENOMIC DNA]</scope>
    <source>
        <strain evidence="4 5">BW863</strain>
    </source>
</reference>
<sequence length="785" mass="85080">MAPALAEAKIDGCEDARAKALLQMAVTEALACFAAGATAKACAHLDEVQHLAAASDTASYVFGLFYFNTGDWTLALSWFERALSLNPRHPDAGKGRAVALQRLGRIGEALSAFEAAARDHPADAEAVHMSGVILQSLGRTDAALAAYDRALRINPDYCDALVNRGALFEQAGQIEEALASFDRVIALRPQDAVNYFNRGCVLQKANRFEAALTDHAAATRLDPAHPENEVNRGNVLQKLGRHAEALACYDAALQMRPHYPQAHYNRGIARQKLGRPVEAIEDFDAALTQKPAYPEALCNRGNALSELGRLTEAVASYEQALTLRPHFRQAQINRANVLFALGRPELARAAAAEILAQEPNHAQALCISGAAQQRLGDLDAALVFLDRAVAVRPDFAEAWLNRGNVLQEQDKLEDALASYDTALALRPAYPEVLSSRGVALKELGRLDEARAAFDTALHLKPNYPDARNNRAGALLLAGDLVQGFAAFESRWERGDAPPKTLISPLPHWRGEPLEGRRILVWDEQGLGDLIQFCRYLPLLAARGADVTLFGRKSMFRLLSTLPSPPHFVDAGGVPEGFDYQSALMSLPFAFGTSLASVPADVPYLHAEPARIAAWAERIGRHGFRIGICRHGNMKINLKRNIPLTGFAGLAAIPGVRLINLMKEPESEAAGFALESFGPDLDAGPDAFLDTAAVMANCDLIVTSDTSIAHLAGALGQPVFLALRHAPDWRWLATGTRSPWYPTMRLFRQTQRGDWTPVFAEIVDAVQVQITARAGLSCSPRVAARG</sequence>
<dbReference type="Pfam" id="PF00515">
    <property type="entry name" value="TPR_1"/>
    <property type="match status" value="1"/>
</dbReference>
<feature type="repeat" description="TPR" evidence="3">
    <location>
        <begin position="430"/>
        <end position="463"/>
    </location>
</feature>
<organism evidence="4 5">
    <name type="scientific">Methylovirgula ligni</name>
    <dbReference type="NCBI Taxonomy" id="569860"/>
    <lineage>
        <taxon>Bacteria</taxon>
        <taxon>Pseudomonadati</taxon>
        <taxon>Pseudomonadota</taxon>
        <taxon>Alphaproteobacteria</taxon>
        <taxon>Hyphomicrobiales</taxon>
        <taxon>Beijerinckiaceae</taxon>
        <taxon>Methylovirgula</taxon>
    </lineage>
</organism>
<dbReference type="Pfam" id="PF14559">
    <property type="entry name" value="TPR_19"/>
    <property type="match status" value="1"/>
</dbReference>
<evidence type="ECO:0000256" key="1">
    <source>
        <dbReference type="ARBA" id="ARBA00022737"/>
    </source>
</evidence>
<dbReference type="InterPro" id="IPR011990">
    <property type="entry name" value="TPR-like_helical_dom_sf"/>
</dbReference>
<dbReference type="PROSITE" id="PS50005">
    <property type="entry name" value="TPR"/>
    <property type="match status" value="9"/>
</dbReference>
<evidence type="ECO:0000256" key="3">
    <source>
        <dbReference type="PROSITE-ProRule" id="PRU00339"/>
    </source>
</evidence>
<dbReference type="PANTHER" id="PTHR44858">
    <property type="entry name" value="TETRATRICOPEPTIDE REPEAT PROTEIN 6"/>
    <property type="match status" value="1"/>
</dbReference>
<dbReference type="SMART" id="SM00028">
    <property type="entry name" value="TPR"/>
    <property type="match status" value="12"/>
</dbReference>
<dbReference type="Gene3D" id="3.40.50.2000">
    <property type="entry name" value="Glycogen Phosphorylase B"/>
    <property type="match status" value="1"/>
</dbReference>
<feature type="repeat" description="TPR" evidence="3">
    <location>
        <begin position="294"/>
        <end position="327"/>
    </location>
</feature>
<keyword evidence="1" id="KW-0677">Repeat</keyword>
<keyword evidence="2 3" id="KW-0802">TPR repeat</keyword>
<keyword evidence="5" id="KW-1185">Reference proteome</keyword>
<name>A0A3D9YXX6_9HYPH</name>
<accession>A0A3D9YXX6</accession>
<gene>
    <name evidence="4" type="ORF">DES32_1175</name>
</gene>
<comment type="caution">
    <text evidence="4">The sequence shown here is derived from an EMBL/GenBank/DDBJ whole genome shotgun (WGS) entry which is preliminary data.</text>
</comment>
<feature type="repeat" description="TPR" evidence="3">
    <location>
        <begin position="260"/>
        <end position="293"/>
    </location>
</feature>
<dbReference type="AlphaFoldDB" id="A0A3D9YXX6"/>
<evidence type="ECO:0000256" key="2">
    <source>
        <dbReference type="ARBA" id="ARBA00022803"/>
    </source>
</evidence>